<keyword evidence="3" id="KW-1185">Reference proteome</keyword>
<protein>
    <submittedName>
        <fullName evidence="2">Uncharacterized protein</fullName>
    </submittedName>
</protein>
<feature type="transmembrane region" description="Helical" evidence="1">
    <location>
        <begin position="41"/>
        <end position="63"/>
    </location>
</feature>
<keyword evidence="1" id="KW-0472">Membrane</keyword>
<comment type="caution">
    <text evidence="2">The sequence shown here is derived from an EMBL/GenBank/DDBJ whole genome shotgun (WGS) entry which is preliminary data.</text>
</comment>
<dbReference type="Proteomes" id="UP001139157">
    <property type="component" value="Unassembled WGS sequence"/>
</dbReference>
<keyword evidence="1" id="KW-1133">Transmembrane helix</keyword>
<evidence type="ECO:0000313" key="2">
    <source>
        <dbReference type="EMBL" id="MCM6774179.1"/>
    </source>
</evidence>
<feature type="transmembrane region" description="Helical" evidence="1">
    <location>
        <begin position="128"/>
        <end position="146"/>
    </location>
</feature>
<evidence type="ECO:0000313" key="3">
    <source>
        <dbReference type="Proteomes" id="UP001139157"/>
    </source>
</evidence>
<evidence type="ECO:0000256" key="1">
    <source>
        <dbReference type="SAM" id="Phobius"/>
    </source>
</evidence>
<keyword evidence="1" id="KW-0812">Transmembrane</keyword>
<dbReference type="AlphaFoldDB" id="A0A9X2E4P2"/>
<reference evidence="2" key="1">
    <citation type="submission" date="2022-06" db="EMBL/GenBank/DDBJ databases">
        <title>Novel species in genus nocardia.</title>
        <authorList>
            <person name="Li F."/>
        </authorList>
    </citation>
    <scope>NUCLEOTIDE SEQUENCE</scope>
    <source>
        <strain evidence="2">CDC141</strain>
    </source>
</reference>
<accession>A0A9X2E4P2</accession>
<proteinExistence type="predicted"/>
<organism evidence="2 3">
    <name type="scientific">Nocardia pulmonis</name>
    <dbReference type="NCBI Taxonomy" id="2951408"/>
    <lineage>
        <taxon>Bacteria</taxon>
        <taxon>Bacillati</taxon>
        <taxon>Actinomycetota</taxon>
        <taxon>Actinomycetes</taxon>
        <taxon>Mycobacteriales</taxon>
        <taxon>Nocardiaceae</taxon>
        <taxon>Nocardia</taxon>
    </lineage>
</organism>
<gene>
    <name evidence="2" type="ORF">NDR86_11915</name>
</gene>
<sequence length="293" mass="32225">MNTWRDLDRATRKALLRGEPAANPEIDRIARVHAEKTLKRFDLWICVLLVVGGVITGVPLGYFSVKADLSPGAFGSILLIVMLGCAVVCTRRKLRLVRLLNASQGMPRRPVPPGEAERLEIRTSTWGVLRLMGFYLCVVVLLSVTGAVWSSWWLIGLAVVSGVPIVAYTGYLLYSSLSGHPLVLDADGVHAPHGRLRLGWESVREIRVFPLRATAKDTRQVIAFLFHDNQTYLGQLPRWESYLVRCGAKTFLSPMAIMDGLADKPVDQIAATAAALSGIPVTRSPHPSRRAEP</sequence>
<dbReference type="EMBL" id="JAMRXG010000004">
    <property type="protein sequence ID" value="MCM6774179.1"/>
    <property type="molecule type" value="Genomic_DNA"/>
</dbReference>
<dbReference type="RefSeq" id="WP_251911650.1">
    <property type="nucleotide sequence ID" value="NZ_JAMRXG010000004.1"/>
</dbReference>
<feature type="transmembrane region" description="Helical" evidence="1">
    <location>
        <begin position="69"/>
        <end position="89"/>
    </location>
</feature>
<name>A0A9X2E4P2_9NOCA</name>
<feature type="transmembrane region" description="Helical" evidence="1">
    <location>
        <begin position="152"/>
        <end position="174"/>
    </location>
</feature>